<reference evidence="2" key="1">
    <citation type="journal article" date="2019" name="Int. J. Syst. Evol. Microbiol.">
        <title>The Global Catalogue of Microorganisms (GCM) 10K type strain sequencing project: providing services to taxonomists for standard genome sequencing and annotation.</title>
        <authorList>
            <consortium name="The Broad Institute Genomics Platform"/>
            <consortium name="The Broad Institute Genome Sequencing Center for Infectious Disease"/>
            <person name="Wu L."/>
            <person name="Ma J."/>
        </authorList>
    </citation>
    <scope>NUCLEOTIDE SEQUENCE [LARGE SCALE GENOMIC DNA]</scope>
    <source>
        <strain evidence="2">JCM 31037</strain>
    </source>
</reference>
<evidence type="ECO:0008006" key="3">
    <source>
        <dbReference type="Google" id="ProtNLM"/>
    </source>
</evidence>
<organism evidence="1 2">
    <name type="scientific">Micromonospora sonneratiae</name>
    <dbReference type="NCBI Taxonomy" id="1184706"/>
    <lineage>
        <taxon>Bacteria</taxon>
        <taxon>Bacillati</taxon>
        <taxon>Actinomycetota</taxon>
        <taxon>Actinomycetes</taxon>
        <taxon>Micromonosporales</taxon>
        <taxon>Micromonosporaceae</taxon>
        <taxon>Micromonospora</taxon>
    </lineage>
</organism>
<dbReference type="Proteomes" id="UP001597260">
    <property type="component" value="Unassembled WGS sequence"/>
</dbReference>
<evidence type="ECO:0000313" key="1">
    <source>
        <dbReference type="EMBL" id="MFD1323004.1"/>
    </source>
</evidence>
<gene>
    <name evidence="1" type="ORF">ACFQ4H_18085</name>
</gene>
<comment type="caution">
    <text evidence="1">The sequence shown here is derived from an EMBL/GenBank/DDBJ whole genome shotgun (WGS) entry which is preliminary data.</text>
</comment>
<sequence length="234" mass="25555">MRERVTAMQRARRLASVVVAVTVGVLALAGCRSEPGVAAYVGDRSFSHQDVDRVVDEISEQIRPEERGVLRRNVVQMLVVREVATRYAAEHDITVPTVDPVSFALSNRLPPNTHYAELAATFNAAVEAVDRTAPSVEPTEADQREVYSHLTVQGVPISDSFESARPHLGQQQIGKAVGLRNLLRDALDEADVTVNPQYGNPSFRIPVQVQPASSWLTVPLTDREPAVSDVTGQL</sequence>
<dbReference type="EMBL" id="JBHTMP010000026">
    <property type="protein sequence ID" value="MFD1323004.1"/>
    <property type="molecule type" value="Genomic_DNA"/>
</dbReference>
<keyword evidence="2" id="KW-1185">Reference proteome</keyword>
<proteinExistence type="predicted"/>
<dbReference type="PROSITE" id="PS51257">
    <property type="entry name" value="PROKAR_LIPOPROTEIN"/>
    <property type="match status" value="1"/>
</dbReference>
<accession>A0ABW3YEU7</accession>
<name>A0ABW3YEU7_9ACTN</name>
<protein>
    <recommendedName>
        <fullName evidence="3">SurA N-terminal domain-containing protein</fullName>
    </recommendedName>
</protein>
<dbReference type="RefSeq" id="WP_377572154.1">
    <property type="nucleotide sequence ID" value="NZ_JBHTMP010000026.1"/>
</dbReference>
<evidence type="ECO:0000313" key="2">
    <source>
        <dbReference type="Proteomes" id="UP001597260"/>
    </source>
</evidence>